<keyword evidence="3" id="KW-1185">Reference proteome</keyword>
<organism evidence="2 3">
    <name type="scientific">Eumeta variegata</name>
    <name type="common">Bagworm moth</name>
    <name type="synonym">Eumeta japonica</name>
    <dbReference type="NCBI Taxonomy" id="151549"/>
    <lineage>
        <taxon>Eukaryota</taxon>
        <taxon>Metazoa</taxon>
        <taxon>Ecdysozoa</taxon>
        <taxon>Arthropoda</taxon>
        <taxon>Hexapoda</taxon>
        <taxon>Insecta</taxon>
        <taxon>Pterygota</taxon>
        <taxon>Neoptera</taxon>
        <taxon>Endopterygota</taxon>
        <taxon>Lepidoptera</taxon>
        <taxon>Glossata</taxon>
        <taxon>Ditrysia</taxon>
        <taxon>Tineoidea</taxon>
        <taxon>Psychidae</taxon>
        <taxon>Oiketicinae</taxon>
        <taxon>Eumeta</taxon>
    </lineage>
</organism>
<evidence type="ECO:0000313" key="3">
    <source>
        <dbReference type="Proteomes" id="UP000299102"/>
    </source>
</evidence>
<accession>A0A4C2A535</accession>
<evidence type="ECO:0000256" key="1">
    <source>
        <dbReference type="SAM" id="MobiDB-lite"/>
    </source>
</evidence>
<dbReference type="Proteomes" id="UP000299102">
    <property type="component" value="Unassembled WGS sequence"/>
</dbReference>
<dbReference type="AlphaFoldDB" id="A0A4C2A535"/>
<feature type="region of interest" description="Disordered" evidence="1">
    <location>
        <begin position="1"/>
        <end position="25"/>
    </location>
</feature>
<reference evidence="2 3" key="1">
    <citation type="journal article" date="2019" name="Commun. Biol.">
        <title>The bagworm genome reveals a unique fibroin gene that provides high tensile strength.</title>
        <authorList>
            <person name="Kono N."/>
            <person name="Nakamura H."/>
            <person name="Ohtoshi R."/>
            <person name="Tomita M."/>
            <person name="Numata K."/>
            <person name="Arakawa K."/>
        </authorList>
    </citation>
    <scope>NUCLEOTIDE SEQUENCE [LARGE SCALE GENOMIC DNA]</scope>
</reference>
<dbReference type="EMBL" id="BGZK01002491">
    <property type="protein sequence ID" value="GBP94334.1"/>
    <property type="molecule type" value="Genomic_DNA"/>
</dbReference>
<proteinExistence type="predicted"/>
<comment type="caution">
    <text evidence="2">The sequence shown here is derived from an EMBL/GenBank/DDBJ whole genome shotgun (WGS) entry which is preliminary data.</text>
</comment>
<evidence type="ECO:0000313" key="2">
    <source>
        <dbReference type="EMBL" id="GBP94334.1"/>
    </source>
</evidence>
<name>A0A4C2A535_EUMVA</name>
<gene>
    <name evidence="2" type="ORF">EVAR_63862_1</name>
</gene>
<protein>
    <submittedName>
        <fullName evidence="2">Uncharacterized protein</fullName>
    </submittedName>
</protein>
<feature type="non-terminal residue" evidence="2">
    <location>
        <position position="25"/>
    </location>
</feature>
<sequence length="25" mass="2598">MTSQAEQRLHDDLVGRGPSAVGSAD</sequence>